<evidence type="ECO:0000256" key="2">
    <source>
        <dbReference type="SAM" id="Phobius"/>
    </source>
</evidence>
<keyword evidence="2" id="KW-1133">Transmembrane helix</keyword>
<feature type="signal peptide" evidence="3">
    <location>
        <begin position="1"/>
        <end position="22"/>
    </location>
</feature>
<organism evidence="5 6">
    <name type="scientific">Carassius auratus</name>
    <name type="common">Goldfish</name>
    <dbReference type="NCBI Taxonomy" id="7957"/>
    <lineage>
        <taxon>Eukaryota</taxon>
        <taxon>Metazoa</taxon>
        <taxon>Chordata</taxon>
        <taxon>Craniata</taxon>
        <taxon>Vertebrata</taxon>
        <taxon>Euteleostomi</taxon>
        <taxon>Actinopterygii</taxon>
        <taxon>Neopterygii</taxon>
        <taxon>Teleostei</taxon>
        <taxon>Ostariophysi</taxon>
        <taxon>Cypriniformes</taxon>
        <taxon>Cyprinidae</taxon>
        <taxon>Cyprininae</taxon>
        <taxon>Carassius</taxon>
    </lineage>
</organism>
<keyword evidence="1" id="KW-0393">Immunoglobulin domain</keyword>
<evidence type="ECO:0000256" key="1">
    <source>
        <dbReference type="ARBA" id="ARBA00023319"/>
    </source>
</evidence>
<name>A0A6P6PXP8_CARAU</name>
<feature type="transmembrane region" description="Helical" evidence="2">
    <location>
        <begin position="151"/>
        <end position="174"/>
    </location>
</feature>
<sequence>MRNMKIPELLLFAMAALHCGITEEIDFIMGNCNDVIRLPCTATDQTKTYRYVMWYKNDNVPIIKRKKDEYAYYNLTNISLEDKETLVLKNTQPSDSGEYKCFLAAEVGGQNDESIVGLNISECLDVSTVYPITTMIPAESCPAVEELTVPWAVIGFSLISITKIILCIVTVGVCDRVIFRTVRRKQEGRGSKTGRSSWKD</sequence>
<evidence type="ECO:0000313" key="5">
    <source>
        <dbReference type="Proteomes" id="UP000515129"/>
    </source>
</evidence>
<keyword evidence="3" id="KW-0732">Signal</keyword>
<dbReference type="InterPro" id="IPR007110">
    <property type="entry name" value="Ig-like_dom"/>
</dbReference>
<dbReference type="CDD" id="cd00096">
    <property type="entry name" value="Ig"/>
    <property type="match status" value="1"/>
</dbReference>
<gene>
    <name evidence="6" type="primary">LOC113107522</name>
</gene>
<dbReference type="InterPro" id="IPR013151">
    <property type="entry name" value="Immunoglobulin_dom"/>
</dbReference>
<keyword evidence="2" id="KW-0812">Transmembrane</keyword>
<proteinExistence type="predicted"/>
<dbReference type="Pfam" id="PF00047">
    <property type="entry name" value="ig"/>
    <property type="match status" value="1"/>
</dbReference>
<reference evidence="6" key="1">
    <citation type="submission" date="2025-08" db="UniProtKB">
        <authorList>
            <consortium name="RefSeq"/>
        </authorList>
    </citation>
    <scope>IDENTIFICATION</scope>
    <source>
        <strain evidence="6">Wakin</strain>
        <tissue evidence="6">Muscle</tissue>
    </source>
</reference>
<dbReference type="RefSeq" id="XP_026125893.1">
    <property type="nucleotide sequence ID" value="XM_026270108.1"/>
</dbReference>
<accession>A0A6P6PXP8</accession>
<dbReference type="InterPro" id="IPR036179">
    <property type="entry name" value="Ig-like_dom_sf"/>
</dbReference>
<keyword evidence="2" id="KW-0472">Membrane</keyword>
<protein>
    <submittedName>
        <fullName evidence="6">Uncharacterized protein LOC113107522</fullName>
    </submittedName>
</protein>
<dbReference type="GeneID" id="113107522"/>
<feature type="domain" description="Ig-like" evidence="4">
    <location>
        <begin position="7"/>
        <end position="117"/>
    </location>
</feature>
<evidence type="ECO:0000256" key="3">
    <source>
        <dbReference type="SAM" id="SignalP"/>
    </source>
</evidence>
<dbReference type="AlphaFoldDB" id="A0A6P6PXP8"/>
<feature type="chain" id="PRO_5028385109" evidence="3">
    <location>
        <begin position="23"/>
        <end position="200"/>
    </location>
</feature>
<dbReference type="PANTHER" id="PTHR15193:SF1">
    <property type="entry name" value="CD83 ANTIGEN"/>
    <property type="match status" value="1"/>
</dbReference>
<dbReference type="SMART" id="SM00409">
    <property type="entry name" value="IG"/>
    <property type="match status" value="1"/>
</dbReference>
<dbReference type="InterPro" id="IPR013783">
    <property type="entry name" value="Ig-like_fold"/>
</dbReference>
<dbReference type="InterPro" id="IPR003599">
    <property type="entry name" value="Ig_sub"/>
</dbReference>
<dbReference type="KEGG" id="caua:113107522"/>
<dbReference type="OrthoDB" id="9422899at2759"/>
<dbReference type="SUPFAM" id="SSF48726">
    <property type="entry name" value="Immunoglobulin"/>
    <property type="match status" value="1"/>
</dbReference>
<dbReference type="PANTHER" id="PTHR15193">
    <property type="entry name" value="CD83 ANTIGEN"/>
    <property type="match status" value="1"/>
</dbReference>
<evidence type="ECO:0000313" key="6">
    <source>
        <dbReference type="RefSeq" id="XP_026125893.1"/>
    </source>
</evidence>
<evidence type="ECO:0000259" key="4">
    <source>
        <dbReference type="PROSITE" id="PS50835"/>
    </source>
</evidence>
<dbReference type="Gene3D" id="2.60.40.10">
    <property type="entry name" value="Immunoglobulins"/>
    <property type="match status" value="1"/>
</dbReference>
<dbReference type="PROSITE" id="PS50835">
    <property type="entry name" value="IG_LIKE"/>
    <property type="match status" value="1"/>
</dbReference>
<dbReference type="Proteomes" id="UP000515129">
    <property type="component" value="Chromosome 8"/>
</dbReference>
<keyword evidence="5" id="KW-1185">Reference proteome</keyword>